<keyword evidence="2" id="KW-1185">Reference proteome</keyword>
<feature type="non-terminal residue" evidence="1">
    <location>
        <position position="1"/>
    </location>
</feature>
<dbReference type="OrthoDB" id="298012at2759"/>
<sequence>VLSYDPYVPVDAYGEDYGVRMELNEMWPLADYITLHMPLNDSTR</sequence>
<accession>A0A8S4QBP6</accession>
<gene>
    <name evidence="1" type="primary">jg4794</name>
    <name evidence="1" type="ORF">PAEG_LOCUS769</name>
</gene>
<evidence type="ECO:0000313" key="1">
    <source>
        <dbReference type="EMBL" id="CAH2208153.1"/>
    </source>
</evidence>
<organism evidence="1 2">
    <name type="scientific">Pararge aegeria aegeria</name>
    <dbReference type="NCBI Taxonomy" id="348720"/>
    <lineage>
        <taxon>Eukaryota</taxon>
        <taxon>Metazoa</taxon>
        <taxon>Ecdysozoa</taxon>
        <taxon>Arthropoda</taxon>
        <taxon>Hexapoda</taxon>
        <taxon>Insecta</taxon>
        <taxon>Pterygota</taxon>
        <taxon>Neoptera</taxon>
        <taxon>Endopterygota</taxon>
        <taxon>Lepidoptera</taxon>
        <taxon>Glossata</taxon>
        <taxon>Ditrysia</taxon>
        <taxon>Papilionoidea</taxon>
        <taxon>Nymphalidae</taxon>
        <taxon>Satyrinae</taxon>
        <taxon>Satyrini</taxon>
        <taxon>Parargina</taxon>
        <taxon>Pararge</taxon>
    </lineage>
</organism>
<dbReference type="Proteomes" id="UP000838756">
    <property type="component" value="Unassembled WGS sequence"/>
</dbReference>
<dbReference type="Gene3D" id="3.40.50.720">
    <property type="entry name" value="NAD(P)-binding Rossmann-like Domain"/>
    <property type="match status" value="1"/>
</dbReference>
<evidence type="ECO:0000313" key="2">
    <source>
        <dbReference type="Proteomes" id="UP000838756"/>
    </source>
</evidence>
<dbReference type="AlphaFoldDB" id="A0A8S4QBP6"/>
<feature type="non-terminal residue" evidence="1">
    <location>
        <position position="44"/>
    </location>
</feature>
<comment type="caution">
    <text evidence="1">The sequence shown here is derived from an EMBL/GenBank/DDBJ whole genome shotgun (WGS) entry which is preliminary data.</text>
</comment>
<proteinExistence type="predicted"/>
<reference evidence="1" key="1">
    <citation type="submission" date="2022-03" db="EMBL/GenBank/DDBJ databases">
        <authorList>
            <person name="Lindestad O."/>
        </authorList>
    </citation>
    <scope>NUCLEOTIDE SEQUENCE</scope>
</reference>
<name>A0A8S4QBP6_9NEOP</name>
<dbReference type="EMBL" id="CAKXAJ010002432">
    <property type="protein sequence ID" value="CAH2208153.1"/>
    <property type="molecule type" value="Genomic_DNA"/>
</dbReference>
<protein>
    <submittedName>
        <fullName evidence="1">Jg4794 protein</fullName>
    </submittedName>
</protein>